<sequence>MNDTRADERKPAVAWAVASTSNPRQAFLGISASAWIISYDGWQTVAVNNCLTSKEPNRHQWYANVKSILGVIETVEDGADVTIYTPEKTIADLYPTGWRRSNGTEAVAFDAAQDLYRVAAEKRLTVRLVFQSPDDRAKNLTKSAKAQADARYNELSDAELWAAPIAPNAKNKRGKRLAFPALTKGSSEVDDY</sequence>
<dbReference type="PATRIC" id="fig|298794.3.peg.7887"/>
<keyword evidence="2" id="KW-1185">Reference proteome</keyword>
<dbReference type="Proteomes" id="UP000035955">
    <property type="component" value="Unassembled WGS sequence"/>
</dbReference>
<organism evidence="1 2">
    <name type="scientific">Methylobacterium variabile</name>
    <dbReference type="NCBI Taxonomy" id="298794"/>
    <lineage>
        <taxon>Bacteria</taxon>
        <taxon>Pseudomonadati</taxon>
        <taxon>Pseudomonadota</taxon>
        <taxon>Alphaproteobacteria</taxon>
        <taxon>Hyphomicrobiales</taxon>
        <taxon>Methylobacteriaceae</taxon>
        <taxon>Methylobacterium</taxon>
    </lineage>
</organism>
<comment type="caution">
    <text evidence="1">The sequence shown here is derived from an EMBL/GenBank/DDBJ whole genome shotgun (WGS) entry which is preliminary data.</text>
</comment>
<evidence type="ECO:0000313" key="1">
    <source>
        <dbReference type="EMBL" id="KMO36659.1"/>
    </source>
</evidence>
<proteinExistence type="predicted"/>
<protein>
    <recommendedName>
        <fullName evidence="3">RNase H type-1 domain-containing protein</fullName>
    </recommendedName>
</protein>
<dbReference type="EMBL" id="LABY01000096">
    <property type="protein sequence ID" value="KMO36659.1"/>
    <property type="molecule type" value="Genomic_DNA"/>
</dbReference>
<dbReference type="AlphaFoldDB" id="A0A0J6SSI5"/>
<reference evidence="1 2" key="1">
    <citation type="submission" date="2015-03" db="EMBL/GenBank/DDBJ databases">
        <title>Genome sequencing of Methylobacterium variabile DSM 16961.</title>
        <authorList>
            <person name="Chaudhry V."/>
            <person name="Patil P.B."/>
        </authorList>
    </citation>
    <scope>NUCLEOTIDE SEQUENCE [LARGE SCALE GENOMIC DNA]</scope>
    <source>
        <strain evidence="1 2">DSM 16961</strain>
    </source>
</reference>
<evidence type="ECO:0008006" key="3">
    <source>
        <dbReference type="Google" id="ProtNLM"/>
    </source>
</evidence>
<evidence type="ECO:0000313" key="2">
    <source>
        <dbReference type="Proteomes" id="UP000035955"/>
    </source>
</evidence>
<accession>A0A0J6SSI5</accession>
<dbReference type="RefSeq" id="WP_048444982.1">
    <property type="nucleotide sequence ID" value="NZ_LABY01000096.1"/>
</dbReference>
<gene>
    <name evidence="1" type="ORF">VQ02_14885</name>
</gene>
<name>A0A0J6SSI5_9HYPH</name>